<evidence type="ECO:0000256" key="1">
    <source>
        <dbReference type="SAM" id="SignalP"/>
    </source>
</evidence>
<reference evidence="3" key="1">
    <citation type="journal article" date="2019" name="Int. J. Syst. Evol. Microbiol.">
        <title>The Global Catalogue of Microorganisms (GCM) 10K type strain sequencing project: providing services to taxonomists for standard genome sequencing and annotation.</title>
        <authorList>
            <consortium name="The Broad Institute Genomics Platform"/>
            <consortium name="The Broad Institute Genome Sequencing Center for Infectious Disease"/>
            <person name="Wu L."/>
            <person name="Ma J."/>
        </authorList>
    </citation>
    <scope>NUCLEOTIDE SEQUENCE [LARGE SCALE GENOMIC DNA]</scope>
    <source>
        <strain evidence="3">KACC 12507</strain>
    </source>
</reference>
<dbReference type="InterPro" id="IPR003795">
    <property type="entry name" value="DUF192"/>
</dbReference>
<dbReference type="InterPro" id="IPR038695">
    <property type="entry name" value="Saro_0823-like_sf"/>
</dbReference>
<proteinExistence type="predicted"/>
<sequence length="164" mass="18004">MQPFSSSLLTFVFAAMLAFFCVAPSSVIAQDSNVSSTAANSELALVPLIFSNGVEIEVEFANDPNSRALGLMFRKEMCTDCGMLFKFDRVRIASIWMKNTYIPLDLAYINAFGTIVDIKALQPHDLTSVKSSVPVLYALEMNQGWFANNSLAVGDTVKLPSYIK</sequence>
<dbReference type="EMBL" id="JBHSGU010000019">
    <property type="protein sequence ID" value="MFC4701621.1"/>
    <property type="molecule type" value="Genomic_DNA"/>
</dbReference>
<protein>
    <submittedName>
        <fullName evidence="2">DUF192 domain-containing protein</fullName>
    </submittedName>
</protein>
<evidence type="ECO:0000313" key="2">
    <source>
        <dbReference type="EMBL" id="MFC4701621.1"/>
    </source>
</evidence>
<dbReference type="Pfam" id="PF02643">
    <property type="entry name" value="DUF192"/>
    <property type="match status" value="1"/>
</dbReference>
<comment type="caution">
    <text evidence="2">The sequence shown here is derived from an EMBL/GenBank/DDBJ whole genome shotgun (WGS) entry which is preliminary data.</text>
</comment>
<organism evidence="2 3">
    <name type="scientific">Glaciecola siphonariae</name>
    <dbReference type="NCBI Taxonomy" id="521012"/>
    <lineage>
        <taxon>Bacteria</taxon>
        <taxon>Pseudomonadati</taxon>
        <taxon>Pseudomonadota</taxon>
        <taxon>Gammaproteobacteria</taxon>
        <taxon>Alteromonadales</taxon>
        <taxon>Alteromonadaceae</taxon>
        <taxon>Glaciecola</taxon>
    </lineage>
</organism>
<evidence type="ECO:0000313" key="3">
    <source>
        <dbReference type="Proteomes" id="UP001595897"/>
    </source>
</evidence>
<feature type="signal peptide" evidence="1">
    <location>
        <begin position="1"/>
        <end position="29"/>
    </location>
</feature>
<keyword evidence="1" id="KW-0732">Signal</keyword>
<dbReference type="Proteomes" id="UP001595897">
    <property type="component" value="Unassembled WGS sequence"/>
</dbReference>
<dbReference type="Gene3D" id="2.60.120.1140">
    <property type="entry name" value="Protein of unknown function DUF192"/>
    <property type="match status" value="1"/>
</dbReference>
<feature type="chain" id="PRO_5045456531" evidence="1">
    <location>
        <begin position="30"/>
        <end position="164"/>
    </location>
</feature>
<name>A0ABV9LYG9_9ALTE</name>
<keyword evidence="3" id="KW-1185">Reference proteome</keyword>
<dbReference type="RefSeq" id="WP_382410271.1">
    <property type="nucleotide sequence ID" value="NZ_JBHSGU010000019.1"/>
</dbReference>
<accession>A0ABV9LYG9</accession>
<dbReference type="PANTHER" id="PTHR37953:SF1">
    <property type="entry name" value="UPF0127 PROTEIN MJ1496"/>
    <property type="match status" value="1"/>
</dbReference>
<gene>
    <name evidence="2" type="ORF">ACFO4O_15810</name>
</gene>
<dbReference type="PANTHER" id="PTHR37953">
    <property type="entry name" value="UPF0127 PROTEIN MJ1496"/>
    <property type="match status" value="1"/>
</dbReference>